<evidence type="ECO:0000256" key="1">
    <source>
        <dbReference type="ARBA" id="ARBA00008857"/>
    </source>
</evidence>
<evidence type="ECO:0000256" key="2">
    <source>
        <dbReference type="ARBA" id="ARBA00022908"/>
    </source>
</evidence>
<dbReference type="SUPFAM" id="SSF56349">
    <property type="entry name" value="DNA breaking-rejoining enzymes"/>
    <property type="match status" value="1"/>
</dbReference>
<dbReference type="Pfam" id="PF00589">
    <property type="entry name" value="Phage_integrase"/>
    <property type="match status" value="1"/>
</dbReference>
<dbReference type="EMBL" id="JBHSQW010000009">
    <property type="protein sequence ID" value="MFC5993515.1"/>
    <property type="molecule type" value="Genomic_DNA"/>
</dbReference>
<dbReference type="CDD" id="cd01189">
    <property type="entry name" value="INT_ICEBs1_C_like"/>
    <property type="match status" value="1"/>
</dbReference>
<keyword evidence="4" id="KW-0233">DNA recombination</keyword>
<dbReference type="InterPro" id="IPR013762">
    <property type="entry name" value="Integrase-like_cat_sf"/>
</dbReference>
<dbReference type="PROSITE" id="PS51898">
    <property type="entry name" value="TYR_RECOMBINASE"/>
    <property type="match status" value="1"/>
</dbReference>
<organism evidence="8 9">
    <name type="scientific">Pseudonocardia hispaniensis</name>
    <dbReference type="NCBI Taxonomy" id="904933"/>
    <lineage>
        <taxon>Bacteria</taxon>
        <taxon>Bacillati</taxon>
        <taxon>Actinomycetota</taxon>
        <taxon>Actinomycetes</taxon>
        <taxon>Pseudonocardiales</taxon>
        <taxon>Pseudonocardiaceae</taxon>
        <taxon>Pseudonocardia</taxon>
    </lineage>
</organism>
<keyword evidence="3 5" id="KW-0238">DNA-binding</keyword>
<keyword evidence="2" id="KW-0229">DNA integration</keyword>
<dbReference type="InterPro" id="IPR050808">
    <property type="entry name" value="Phage_Integrase"/>
</dbReference>
<keyword evidence="9" id="KW-1185">Reference proteome</keyword>
<dbReference type="InterPro" id="IPR002104">
    <property type="entry name" value="Integrase_catalytic"/>
</dbReference>
<comment type="caution">
    <text evidence="8">The sequence shown here is derived from an EMBL/GenBank/DDBJ whole genome shotgun (WGS) entry which is preliminary data.</text>
</comment>
<evidence type="ECO:0000313" key="8">
    <source>
        <dbReference type="EMBL" id="MFC5993515.1"/>
    </source>
</evidence>
<dbReference type="Proteomes" id="UP001596302">
    <property type="component" value="Unassembled WGS sequence"/>
</dbReference>
<sequence length="381" mass="41804">MSGRPPLPVGAHGNITTRQLAAKLWEASCRYRDADGETRKVKRRGASRSGAENALRAALAERRHAAEAHLTPDSRVRDAAEAWLEQRETQLEAGELAPSTLTVYRSAWTLYIEPALGGLRLREVTVARCEVWKLELRKRKGAAATKSARTVLSGILGYAARMGAIPTNPVRDISPIPGGRRKPPRALTRDERARWLAAMEADEKAARWAIPDLTRFMLATGCRISEALAVSWDEVDLEAGTVAVRWHLVPVRGVGLQRVAGAKSEAGTRVLRVPRWCVDMLLARRVAEDSGYPVFPDDLGGWRWPGNVLRVLRQARDEAGFSWVTSHVFRKTCVTVLDEAGLSARAIADVAGHADPSMTQRVYMGRGIASEEAATALEDLL</sequence>
<reference evidence="9" key="1">
    <citation type="journal article" date="2019" name="Int. J. Syst. Evol. Microbiol.">
        <title>The Global Catalogue of Microorganisms (GCM) 10K type strain sequencing project: providing services to taxonomists for standard genome sequencing and annotation.</title>
        <authorList>
            <consortium name="The Broad Institute Genomics Platform"/>
            <consortium name="The Broad Institute Genome Sequencing Center for Infectious Disease"/>
            <person name="Wu L."/>
            <person name="Ma J."/>
        </authorList>
    </citation>
    <scope>NUCLEOTIDE SEQUENCE [LARGE SCALE GENOMIC DNA]</scope>
    <source>
        <strain evidence="9">CCM 8391</strain>
    </source>
</reference>
<evidence type="ECO:0000256" key="3">
    <source>
        <dbReference type="ARBA" id="ARBA00023125"/>
    </source>
</evidence>
<dbReference type="RefSeq" id="WP_379583152.1">
    <property type="nucleotide sequence ID" value="NZ_JBHSQW010000009.1"/>
</dbReference>
<evidence type="ECO:0000256" key="5">
    <source>
        <dbReference type="PROSITE-ProRule" id="PRU01248"/>
    </source>
</evidence>
<dbReference type="InterPro" id="IPR010998">
    <property type="entry name" value="Integrase_recombinase_N"/>
</dbReference>
<protein>
    <submittedName>
        <fullName evidence="8">Tyrosine-type recombinase/integrase</fullName>
    </submittedName>
</protein>
<feature type="domain" description="Core-binding (CB)" evidence="7">
    <location>
        <begin position="74"/>
        <end position="160"/>
    </location>
</feature>
<dbReference type="PROSITE" id="PS51900">
    <property type="entry name" value="CB"/>
    <property type="match status" value="1"/>
</dbReference>
<dbReference type="PANTHER" id="PTHR30629:SF2">
    <property type="entry name" value="PROPHAGE INTEGRASE INTS-RELATED"/>
    <property type="match status" value="1"/>
</dbReference>
<evidence type="ECO:0000256" key="4">
    <source>
        <dbReference type="ARBA" id="ARBA00023172"/>
    </source>
</evidence>
<name>A0ABW1IYY3_9PSEU</name>
<gene>
    <name evidence="8" type="ORF">ACFQE5_04705</name>
</gene>
<feature type="domain" description="Tyr recombinase" evidence="6">
    <location>
        <begin position="182"/>
        <end position="378"/>
    </location>
</feature>
<dbReference type="Gene3D" id="1.10.150.130">
    <property type="match status" value="1"/>
</dbReference>
<dbReference type="Gene3D" id="1.10.443.10">
    <property type="entry name" value="Intergrase catalytic core"/>
    <property type="match status" value="1"/>
</dbReference>
<evidence type="ECO:0000259" key="6">
    <source>
        <dbReference type="PROSITE" id="PS51898"/>
    </source>
</evidence>
<accession>A0ABW1IYY3</accession>
<evidence type="ECO:0000259" key="7">
    <source>
        <dbReference type="PROSITE" id="PS51900"/>
    </source>
</evidence>
<dbReference type="InterPro" id="IPR044068">
    <property type="entry name" value="CB"/>
</dbReference>
<comment type="similarity">
    <text evidence="1">Belongs to the 'phage' integrase family.</text>
</comment>
<dbReference type="PANTHER" id="PTHR30629">
    <property type="entry name" value="PROPHAGE INTEGRASE"/>
    <property type="match status" value="1"/>
</dbReference>
<dbReference type="InterPro" id="IPR011010">
    <property type="entry name" value="DNA_brk_join_enz"/>
</dbReference>
<evidence type="ECO:0000313" key="9">
    <source>
        <dbReference type="Proteomes" id="UP001596302"/>
    </source>
</evidence>
<proteinExistence type="inferred from homology"/>